<proteinExistence type="predicted"/>
<reference evidence="1 2" key="1">
    <citation type="submission" date="2023-06" db="EMBL/GenBank/DDBJ databases">
        <authorList>
            <person name="Feng G."/>
            <person name="Li J."/>
            <person name="Zhu H."/>
        </authorList>
    </citation>
    <scope>NUCLEOTIDE SEQUENCE [LARGE SCALE GENOMIC DNA]</scope>
    <source>
        <strain evidence="1 2">RHCJP20</strain>
    </source>
</reference>
<evidence type="ECO:0000313" key="2">
    <source>
        <dbReference type="Proteomes" id="UP001235720"/>
    </source>
</evidence>
<keyword evidence="2" id="KW-1185">Reference proteome</keyword>
<sequence>MATEAARKNRFRTRMPRIVLGDRIVRDHLEPRRRDLTELPLASSGGWPPGDADHVRALLAEADARASAAPPDPTR</sequence>
<name>A0ABT7TI04_9MICO</name>
<organism evidence="1 2">
    <name type="scientific">Curtobacterium subtropicum</name>
    <dbReference type="NCBI Taxonomy" id="3055138"/>
    <lineage>
        <taxon>Bacteria</taxon>
        <taxon>Bacillati</taxon>
        <taxon>Actinomycetota</taxon>
        <taxon>Actinomycetes</taxon>
        <taxon>Micrococcales</taxon>
        <taxon>Microbacteriaceae</taxon>
        <taxon>Curtobacterium</taxon>
    </lineage>
</organism>
<gene>
    <name evidence="1" type="ORF">QUG98_12260</name>
</gene>
<comment type="caution">
    <text evidence="1">The sequence shown here is derived from an EMBL/GenBank/DDBJ whole genome shotgun (WGS) entry which is preliminary data.</text>
</comment>
<dbReference type="Proteomes" id="UP001235720">
    <property type="component" value="Unassembled WGS sequence"/>
</dbReference>
<evidence type="ECO:0000313" key="1">
    <source>
        <dbReference type="EMBL" id="MDM7889222.1"/>
    </source>
</evidence>
<protein>
    <submittedName>
        <fullName evidence="1">Uncharacterized protein</fullName>
    </submittedName>
</protein>
<accession>A0ABT7TI04</accession>
<dbReference type="RefSeq" id="WP_289470789.1">
    <property type="nucleotide sequence ID" value="NZ_JAUCMM010000008.1"/>
</dbReference>
<dbReference type="EMBL" id="JAUCMM010000008">
    <property type="protein sequence ID" value="MDM7889222.1"/>
    <property type="molecule type" value="Genomic_DNA"/>
</dbReference>